<sequence>MTFQFQTIDHVQLAAPNGCEERARKFYNGVLGFNEKEKPEELKRNGGVWFQAGSIEIHIGVEEPFSPAKKAHPAFVIDDLQIFIEHLEKNEIQYIKDNRLPGADRIYIFDPFGNRIEVLQWV</sequence>
<dbReference type="OrthoDB" id="9813630at2"/>
<dbReference type="GO" id="GO:0051213">
    <property type="term" value="F:dioxygenase activity"/>
    <property type="evidence" value="ECO:0007669"/>
    <property type="project" value="UniProtKB-KW"/>
</dbReference>
<evidence type="ECO:0000313" key="2">
    <source>
        <dbReference type="EMBL" id="SNX70910.1"/>
    </source>
</evidence>
<dbReference type="EMBL" id="OAOP01000004">
    <property type="protein sequence ID" value="SNX70910.1"/>
    <property type="molecule type" value="Genomic_DNA"/>
</dbReference>
<proteinExistence type="predicted"/>
<dbReference type="PROSITE" id="PS51819">
    <property type="entry name" value="VOC"/>
    <property type="match status" value="1"/>
</dbReference>
<dbReference type="InterPro" id="IPR037523">
    <property type="entry name" value="VOC_core"/>
</dbReference>
<dbReference type="Gene3D" id="3.10.180.10">
    <property type="entry name" value="2,3-Dihydroxybiphenyl 1,2-Dioxygenase, domain 1"/>
    <property type="match status" value="1"/>
</dbReference>
<dbReference type="InterPro" id="IPR004360">
    <property type="entry name" value="Glyas_Fos-R_dOase_dom"/>
</dbReference>
<dbReference type="Pfam" id="PF00903">
    <property type="entry name" value="Glyoxalase"/>
    <property type="match status" value="1"/>
</dbReference>
<dbReference type="PANTHER" id="PTHR39175:SF1">
    <property type="entry name" value="FAMILY PROTEIN, PUTATIVE (AFU_ORTHOLOGUE AFUA_3G15060)-RELATED"/>
    <property type="match status" value="1"/>
</dbReference>
<keyword evidence="2" id="KW-0456">Lyase</keyword>
<name>A0A285CTL3_9BACI</name>
<dbReference type="RefSeq" id="WP_097158795.1">
    <property type="nucleotide sequence ID" value="NZ_JBEPMQ010000006.1"/>
</dbReference>
<keyword evidence="3" id="KW-1185">Reference proteome</keyword>
<dbReference type="InterPro" id="IPR029068">
    <property type="entry name" value="Glyas_Bleomycin-R_OHBP_Dase"/>
</dbReference>
<dbReference type="AlphaFoldDB" id="A0A285CTL3"/>
<protein>
    <submittedName>
        <fullName evidence="2">Catechol 2,3-dioxygenase-like lactoylglutathione lyase family enzyme</fullName>
    </submittedName>
</protein>
<keyword evidence="2" id="KW-0223">Dioxygenase</keyword>
<dbReference type="Proteomes" id="UP000219546">
    <property type="component" value="Unassembled WGS sequence"/>
</dbReference>
<feature type="domain" description="VOC" evidence="1">
    <location>
        <begin position="7"/>
        <end position="121"/>
    </location>
</feature>
<dbReference type="PANTHER" id="PTHR39175">
    <property type="entry name" value="FAMILY PROTEIN, PUTATIVE (AFU_ORTHOLOGUE AFUA_3G15060)-RELATED"/>
    <property type="match status" value="1"/>
</dbReference>
<keyword evidence="2" id="KW-0560">Oxidoreductase</keyword>
<organism evidence="2 3">
    <name type="scientific">Bacillus oleivorans</name>
    <dbReference type="NCBI Taxonomy" id="1448271"/>
    <lineage>
        <taxon>Bacteria</taxon>
        <taxon>Bacillati</taxon>
        <taxon>Bacillota</taxon>
        <taxon>Bacilli</taxon>
        <taxon>Bacillales</taxon>
        <taxon>Bacillaceae</taxon>
        <taxon>Bacillus</taxon>
    </lineage>
</organism>
<dbReference type="GO" id="GO:0016829">
    <property type="term" value="F:lyase activity"/>
    <property type="evidence" value="ECO:0007669"/>
    <property type="project" value="UniProtKB-KW"/>
</dbReference>
<dbReference type="SUPFAM" id="SSF54593">
    <property type="entry name" value="Glyoxalase/Bleomycin resistance protein/Dihydroxybiphenyl dioxygenase"/>
    <property type="match status" value="1"/>
</dbReference>
<gene>
    <name evidence="2" type="ORF">SAMN05877753_104428</name>
</gene>
<evidence type="ECO:0000313" key="3">
    <source>
        <dbReference type="Proteomes" id="UP000219546"/>
    </source>
</evidence>
<accession>A0A285CTL3</accession>
<evidence type="ECO:0000259" key="1">
    <source>
        <dbReference type="PROSITE" id="PS51819"/>
    </source>
</evidence>
<reference evidence="2 3" key="1">
    <citation type="submission" date="2017-08" db="EMBL/GenBank/DDBJ databases">
        <authorList>
            <person name="de Groot N.N."/>
        </authorList>
    </citation>
    <scope>NUCLEOTIDE SEQUENCE [LARGE SCALE GENOMIC DNA]</scope>
    <source>
        <strain evidence="2 3">JC228</strain>
    </source>
</reference>